<reference evidence="4" key="1">
    <citation type="submission" date="2016-10" db="EMBL/GenBank/DDBJ databases">
        <authorList>
            <person name="Varghese N."/>
            <person name="Submissions S."/>
        </authorList>
    </citation>
    <scope>NUCLEOTIDE SEQUENCE [LARGE SCALE GENOMIC DNA]</scope>
    <source>
        <strain evidence="4">CGMCC 1.10121</strain>
    </source>
</reference>
<name>A0A1H8PMJ2_9EURY</name>
<dbReference type="RefSeq" id="WP_089821640.1">
    <property type="nucleotide sequence ID" value="NZ_FODV01000002.1"/>
</dbReference>
<gene>
    <name evidence="3" type="ORF">SAMN04487948_102383</name>
</gene>
<keyword evidence="1" id="KW-0812">Transmembrane</keyword>
<proteinExistence type="predicted"/>
<feature type="domain" description="DUF7575" evidence="2">
    <location>
        <begin position="102"/>
        <end position="127"/>
    </location>
</feature>
<evidence type="ECO:0000313" key="3">
    <source>
        <dbReference type="EMBL" id="SEO42937.1"/>
    </source>
</evidence>
<dbReference type="OrthoDB" id="204947at2157"/>
<feature type="transmembrane region" description="Helical" evidence="1">
    <location>
        <begin position="38"/>
        <end position="56"/>
    </location>
</feature>
<evidence type="ECO:0000259" key="2">
    <source>
        <dbReference type="Pfam" id="PF24460"/>
    </source>
</evidence>
<dbReference type="Proteomes" id="UP000199126">
    <property type="component" value="Unassembled WGS sequence"/>
</dbReference>
<keyword evidence="4" id="KW-1185">Reference proteome</keyword>
<keyword evidence="1" id="KW-0472">Membrane</keyword>
<keyword evidence="1" id="KW-1133">Transmembrane helix</keyword>
<organism evidence="3 4">
    <name type="scientific">Halogranum amylolyticum</name>
    <dbReference type="NCBI Taxonomy" id="660520"/>
    <lineage>
        <taxon>Archaea</taxon>
        <taxon>Methanobacteriati</taxon>
        <taxon>Methanobacteriota</taxon>
        <taxon>Stenosarchaea group</taxon>
        <taxon>Halobacteria</taxon>
        <taxon>Halobacteriales</taxon>
        <taxon>Haloferacaceae</taxon>
    </lineage>
</organism>
<protein>
    <recommendedName>
        <fullName evidence="2">DUF7575 domain-containing protein</fullName>
    </recommendedName>
</protein>
<dbReference type="InterPro" id="IPR055997">
    <property type="entry name" value="DUF7575"/>
</dbReference>
<dbReference type="EMBL" id="FODV01000002">
    <property type="protein sequence ID" value="SEO42937.1"/>
    <property type="molecule type" value="Genomic_DNA"/>
</dbReference>
<accession>A0A1H8PMJ2</accession>
<evidence type="ECO:0000256" key="1">
    <source>
        <dbReference type="SAM" id="Phobius"/>
    </source>
</evidence>
<dbReference type="Pfam" id="PF24460">
    <property type="entry name" value="DUF7575"/>
    <property type="match status" value="1"/>
</dbReference>
<feature type="transmembrane region" description="Helical" evidence="1">
    <location>
        <begin position="68"/>
        <end position="91"/>
    </location>
</feature>
<feature type="transmembrane region" description="Helical" evidence="1">
    <location>
        <begin position="12"/>
        <end position="31"/>
    </location>
</feature>
<evidence type="ECO:0000313" key="4">
    <source>
        <dbReference type="Proteomes" id="UP000199126"/>
    </source>
</evidence>
<dbReference type="AlphaFoldDB" id="A0A1H8PMJ2"/>
<sequence length="140" mass="14992">MGDTGRRALVAALLGALGASLGIAGVGHAYLREWRRGVAWFTFVLGSMLVLVSVFSDPSRVTADVDSLPLTVVAPILLLLSLSTFDAYYLARRGPIGHSGPDAVVCPHCGGEVDPDLQFCHWCSEPLSTHQSSDRRTQSR</sequence>